<comment type="function">
    <text evidence="4">Has a post-transcriptional repressor function in flagellum biogenesis. Associates with the 5'-UTR of fljK mRNA and promotes its degradation.</text>
</comment>
<keyword evidence="1 4" id="KW-0678">Repressor</keyword>
<dbReference type="HAMAP" id="MF_00783">
    <property type="entry name" value="FlbT"/>
    <property type="match status" value="1"/>
</dbReference>
<dbReference type="PIRSF" id="PIRSF009533">
    <property type="entry name" value="FlbT"/>
    <property type="match status" value="1"/>
</dbReference>
<dbReference type="NCBIfam" id="NF001995">
    <property type="entry name" value="PRK00794.1-1"/>
    <property type="match status" value="1"/>
</dbReference>
<keyword evidence="2 4" id="KW-1005">Bacterial flagellum biogenesis</keyword>
<evidence type="ECO:0000313" key="5">
    <source>
        <dbReference type="EMBL" id="GAB1582956.1"/>
    </source>
</evidence>
<comment type="caution">
    <text evidence="5">The sequence shown here is derived from an EMBL/GenBank/DDBJ whole genome shotgun (WGS) entry which is preliminary data.</text>
</comment>
<sequence>MAKEKAPASGNTMRLSLRAGEKIYINGAVLRADRKVSLELLNDATFLLENHVLQPEQTTTPLRQLYFTAQIMLINPAIAAQARETFKAMLKAMLNTFEDVEVLKGLKLTDELVHQGRVFEALKTLRGLYPIEARIMGGDEAHREPKILTQASEAVA</sequence>
<name>A0ABQ0H226_9HYPH</name>
<evidence type="ECO:0000256" key="3">
    <source>
        <dbReference type="ARBA" id="ARBA00022884"/>
    </source>
</evidence>
<keyword evidence="5" id="KW-0969">Cilium</keyword>
<dbReference type="Proteomes" id="UP001628091">
    <property type="component" value="Unassembled WGS sequence"/>
</dbReference>
<proteinExistence type="inferred from homology"/>
<evidence type="ECO:0000256" key="2">
    <source>
        <dbReference type="ARBA" id="ARBA00022795"/>
    </source>
</evidence>
<protein>
    <recommendedName>
        <fullName evidence="4">Probable flagellum biosynthesis repressor protein FlbT</fullName>
    </recommendedName>
</protein>
<keyword evidence="3 4" id="KW-0694">RNA-binding</keyword>
<gene>
    <name evidence="4 5" type="primary">flbT</name>
    <name evidence="5" type="ORF">PPNSA23_28990</name>
</gene>
<organism evidence="5 6">
    <name type="scientific">Phyllobacterium phragmitis</name>
    <dbReference type="NCBI Taxonomy" id="2670329"/>
    <lineage>
        <taxon>Bacteria</taxon>
        <taxon>Pseudomonadati</taxon>
        <taxon>Pseudomonadota</taxon>
        <taxon>Alphaproteobacteria</taxon>
        <taxon>Hyphomicrobiales</taxon>
        <taxon>Phyllobacteriaceae</taxon>
        <taxon>Phyllobacterium</taxon>
    </lineage>
</organism>
<dbReference type="Pfam" id="PF07378">
    <property type="entry name" value="FlbT"/>
    <property type="match status" value="1"/>
</dbReference>
<dbReference type="RefSeq" id="WP_407865487.1">
    <property type="nucleotide sequence ID" value="NZ_BAAFZP010000001.1"/>
</dbReference>
<evidence type="ECO:0000256" key="1">
    <source>
        <dbReference type="ARBA" id="ARBA00022491"/>
    </source>
</evidence>
<dbReference type="EMBL" id="BAAFZP010000001">
    <property type="protein sequence ID" value="GAB1582956.1"/>
    <property type="molecule type" value="Genomic_DNA"/>
</dbReference>
<dbReference type="InterPro" id="IPR009967">
    <property type="entry name" value="Flagellum_FlbT"/>
</dbReference>
<keyword evidence="5" id="KW-0966">Cell projection</keyword>
<keyword evidence="6" id="KW-1185">Reference proteome</keyword>
<reference evidence="5 6" key="1">
    <citation type="submission" date="2024-10" db="EMBL/GenBank/DDBJ databases">
        <title>Isolation, draft genome sequencing and identification of Phyllobacterium sp. NSA23, isolated from leaf soil.</title>
        <authorList>
            <person name="Akita H."/>
        </authorList>
    </citation>
    <scope>NUCLEOTIDE SEQUENCE [LARGE SCALE GENOMIC DNA]</scope>
    <source>
        <strain evidence="5 6">NSA23</strain>
    </source>
</reference>
<evidence type="ECO:0000313" key="6">
    <source>
        <dbReference type="Proteomes" id="UP001628091"/>
    </source>
</evidence>
<comment type="similarity">
    <text evidence="4">Belongs to the FlbT family.</text>
</comment>
<accession>A0ABQ0H226</accession>
<keyword evidence="5" id="KW-0282">Flagellum</keyword>
<evidence type="ECO:0000256" key="4">
    <source>
        <dbReference type="HAMAP-Rule" id="MF_00783"/>
    </source>
</evidence>